<organism evidence="2">
    <name type="scientific">freshwater metagenome</name>
    <dbReference type="NCBI Taxonomy" id="449393"/>
    <lineage>
        <taxon>unclassified sequences</taxon>
        <taxon>metagenomes</taxon>
        <taxon>ecological metagenomes</taxon>
    </lineage>
</organism>
<gene>
    <name evidence="2" type="ORF">UFOPK3547_01736</name>
</gene>
<dbReference type="InterPro" id="IPR036378">
    <property type="entry name" value="FAS1_dom_sf"/>
</dbReference>
<dbReference type="FunFam" id="2.30.180.10:FF:000019">
    <property type="entry name" value="Cell surface lipoprotein"/>
    <property type="match status" value="1"/>
</dbReference>
<dbReference type="PANTHER" id="PTHR10900:SF77">
    <property type="entry name" value="FI19380P1"/>
    <property type="match status" value="1"/>
</dbReference>
<accession>A0A6J6A758</accession>
<dbReference type="InterPro" id="IPR000782">
    <property type="entry name" value="FAS1_domain"/>
</dbReference>
<dbReference type="Gene3D" id="2.30.180.10">
    <property type="entry name" value="FAS1 domain"/>
    <property type="match status" value="1"/>
</dbReference>
<sequence>MKIRHLVIVAALAVASLGVVACGSSSDTSTTAATAPAATSSETIAAVASGNADLSTLVAALKAGDLVTTLEGTGPYTVFAPTNAAFSDIQSTVDTLLKPENQADLKSVLTYHVVPGIYTAADLTDGQKLKTVEGQDLTVSVKNGVVKVNGATVESADIKASNGVVHVINKVLVPPTN</sequence>
<name>A0A6J6A758_9ZZZZ</name>
<dbReference type="EMBL" id="CAESAN010000220">
    <property type="protein sequence ID" value="CAB4347573.1"/>
    <property type="molecule type" value="Genomic_DNA"/>
</dbReference>
<dbReference type="InterPro" id="IPR050904">
    <property type="entry name" value="Adhesion/Biosynth-related"/>
</dbReference>
<dbReference type="GO" id="GO:0005615">
    <property type="term" value="C:extracellular space"/>
    <property type="evidence" value="ECO:0007669"/>
    <property type="project" value="TreeGrafter"/>
</dbReference>
<feature type="domain" description="FAS1" evidence="1">
    <location>
        <begin position="41"/>
        <end position="172"/>
    </location>
</feature>
<dbReference type="AlphaFoldDB" id="A0A6J6A758"/>
<evidence type="ECO:0000259" key="1">
    <source>
        <dbReference type="PROSITE" id="PS50213"/>
    </source>
</evidence>
<dbReference type="PROSITE" id="PS50213">
    <property type="entry name" value="FAS1"/>
    <property type="match status" value="1"/>
</dbReference>
<proteinExistence type="predicted"/>
<dbReference type="Pfam" id="PF02469">
    <property type="entry name" value="Fasciclin"/>
    <property type="match status" value="1"/>
</dbReference>
<dbReference type="SMART" id="SM00554">
    <property type="entry name" value="FAS1"/>
    <property type="match status" value="1"/>
</dbReference>
<protein>
    <submittedName>
        <fullName evidence="2">Unannotated protein</fullName>
    </submittedName>
</protein>
<dbReference type="PROSITE" id="PS51257">
    <property type="entry name" value="PROKAR_LIPOPROTEIN"/>
    <property type="match status" value="1"/>
</dbReference>
<dbReference type="PANTHER" id="PTHR10900">
    <property type="entry name" value="PERIOSTIN-RELATED"/>
    <property type="match status" value="1"/>
</dbReference>
<reference evidence="2" key="1">
    <citation type="submission" date="2020-05" db="EMBL/GenBank/DDBJ databases">
        <authorList>
            <person name="Chiriac C."/>
            <person name="Salcher M."/>
            <person name="Ghai R."/>
            <person name="Kavagutti S V."/>
        </authorList>
    </citation>
    <scope>NUCLEOTIDE SEQUENCE</scope>
</reference>
<evidence type="ECO:0000313" key="2">
    <source>
        <dbReference type="EMBL" id="CAB4347573.1"/>
    </source>
</evidence>
<dbReference type="SUPFAM" id="SSF82153">
    <property type="entry name" value="FAS1 domain"/>
    <property type="match status" value="1"/>
</dbReference>